<name>A0A382VPV9_9ZZZZ</name>
<protein>
    <recommendedName>
        <fullName evidence="1">Protein kinase domain-containing protein</fullName>
    </recommendedName>
</protein>
<dbReference type="InterPro" id="IPR051681">
    <property type="entry name" value="Ser/Thr_Kinases-Pseudokinases"/>
</dbReference>
<evidence type="ECO:0000259" key="1">
    <source>
        <dbReference type="PROSITE" id="PS50011"/>
    </source>
</evidence>
<reference evidence="2" key="1">
    <citation type="submission" date="2018-05" db="EMBL/GenBank/DDBJ databases">
        <authorList>
            <person name="Lanie J.A."/>
            <person name="Ng W.-L."/>
            <person name="Kazmierczak K.M."/>
            <person name="Andrzejewski T.M."/>
            <person name="Davidsen T.M."/>
            <person name="Wayne K.J."/>
            <person name="Tettelin H."/>
            <person name="Glass J.I."/>
            <person name="Rusch D."/>
            <person name="Podicherti R."/>
            <person name="Tsui H.-C.T."/>
            <person name="Winkler M.E."/>
        </authorList>
    </citation>
    <scope>NUCLEOTIDE SEQUENCE</scope>
</reference>
<proteinExistence type="predicted"/>
<evidence type="ECO:0000313" key="2">
    <source>
        <dbReference type="EMBL" id="SVD48533.1"/>
    </source>
</evidence>
<feature type="domain" description="Protein kinase" evidence="1">
    <location>
        <begin position="12"/>
        <end position="188"/>
    </location>
</feature>
<gene>
    <name evidence="2" type="ORF">METZ01_LOCUS401387</name>
</gene>
<feature type="non-terminal residue" evidence="2">
    <location>
        <position position="188"/>
    </location>
</feature>
<dbReference type="InterPro" id="IPR000719">
    <property type="entry name" value="Prot_kinase_dom"/>
</dbReference>
<dbReference type="Gene3D" id="1.10.510.10">
    <property type="entry name" value="Transferase(Phosphotransferase) domain 1"/>
    <property type="match status" value="1"/>
</dbReference>
<dbReference type="EMBL" id="UINC01153682">
    <property type="protein sequence ID" value="SVD48533.1"/>
    <property type="molecule type" value="Genomic_DNA"/>
</dbReference>
<dbReference type="PROSITE" id="PS50011">
    <property type="entry name" value="PROTEIN_KINASE_DOM"/>
    <property type="match status" value="1"/>
</dbReference>
<organism evidence="2">
    <name type="scientific">marine metagenome</name>
    <dbReference type="NCBI Taxonomy" id="408172"/>
    <lineage>
        <taxon>unclassified sequences</taxon>
        <taxon>metagenomes</taxon>
        <taxon>ecological metagenomes</taxon>
    </lineage>
</organism>
<accession>A0A382VPV9</accession>
<dbReference type="InterPro" id="IPR011009">
    <property type="entry name" value="Kinase-like_dom_sf"/>
</dbReference>
<dbReference type="GO" id="GO:0005524">
    <property type="term" value="F:ATP binding"/>
    <property type="evidence" value="ECO:0007669"/>
    <property type="project" value="InterPro"/>
</dbReference>
<dbReference type="GO" id="GO:0004674">
    <property type="term" value="F:protein serine/threonine kinase activity"/>
    <property type="evidence" value="ECO:0007669"/>
    <property type="project" value="TreeGrafter"/>
</dbReference>
<sequence>MDVSLWGREDSVTLVGKYNSGRSADIWRGTLAGEEVAVKIYRPTFDDGGLFDESVDREFRVECRDSRIVVAEERGVIEFSRGRWSHVLVMPMIDEECLRDVIRRGDLGSNSRVAVCNEIVNSLASLHECGLTHGDLNPSNILVSEKECKAYLIDLEFCLPTEMSELVEKRGSDYSRERGTPGDIAPEI</sequence>
<dbReference type="PANTHER" id="PTHR44329">
    <property type="entry name" value="SERINE/THREONINE-PROTEIN KINASE TNNI3K-RELATED"/>
    <property type="match status" value="1"/>
</dbReference>
<dbReference type="AlphaFoldDB" id="A0A382VPV9"/>
<dbReference type="SUPFAM" id="SSF56112">
    <property type="entry name" value="Protein kinase-like (PK-like)"/>
    <property type="match status" value="1"/>
</dbReference>
<dbReference type="Gene3D" id="3.30.200.20">
    <property type="entry name" value="Phosphorylase Kinase, domain 1"/>
    <property type="match status" value="1"/>
</dbReference>
<dbReference type="Pfam" id="PF00069">
    <property type="entry name" value="Pkinase"/>
    <property type="match status" value="1"/>
</dbReference>